<proteinExistence type="predicted"/>
<dbReference type="AlphaFoldDB" id="A0A2S6I5B8"/>
<dbReference type="EMBL" id="PTJC01000006">
    <property type="protein sequence ID" value="PPK86281.1"/>
    <property type="molecule type" value="Genomic_DNA"/>
</dbReference>
<gene>
    <name evidence="3" type="ORF">CLV84_3204</name>
</gene>
<sequence length="245" mass="26164">MRNLFLPILLLALASCSKSTAGLTIPARQQFVLGEYMASGYSASLTNTGSQLVTVAILEKNTRAIAQSLALAPGAAQSVFVAAGQKVVMTNAGQREAQILVVMNKGVEGMRLRSLDGSVPSESKQPIRDRIPPPASEWPAKPVDRFREAVEPGQCYLIGEGADRPYSAKVLARMGQIELRVIDDTTRRQLMGFGLGAGSRETVTVGPGAVLYLCNEGAENLRVNVRLSTPLSGRKVDVPVGESER</sequence>
<organism evidence="3 4">
    <name type="scientific">Neolewinella xylanilytica</name>
    <dbReference type="NCBI Taxonomy" id="1514080"/>
    <lineage>
        <taxon>Bacteria</taxon>
        <taxon>Pseudomonadati</taxon>
        <taxon>Bacteroidota</taxon>
        <taxon>Saprospiria</taxon>
        <taxon>Saprospirales</taxon>
        <taxon>Lewinellaceae</taxon>
        <taxon>Neolewinella</taxon>
    </lineage>
</organism>
<accession>A0A2S6I5B8</accession>
<dbReference type="RefSeq" id="WP_104420726.1">
    <property type="nucleotide sequence ID" value="NZ_PTJC01000006.1"/>
</dbReference>
<evidence type="ECO:0000256" key="1">
    <source>
        <dbReference type="SAM" id="MobiDB-lite"/>
    </source>
</evidence>
<dbReference type="PROSITE" id="PS51257">
    <property type="entry name" value="PROKAR_LIPOPROTEIN"/>
    <property type="match status" value="1"/>
</dbReference>
<evidence type="ECO:0000256" key="2">
    <source>
        <dbReference type="SAM" id="SignalP"/>
    </source>
</evidence>
<keyword evidence="2" id="KW-0732">Signal</keyword>
<feature type="signal peptide" evidence="2">
    <location>
        <begin position="1"/>
        <end position="21"/>
    </location>
</feature>
<dbReference type="OrthoDB" id="1493831at2"/>
<feature type="chain" id="PRO_5015486803" evidence="2">
    <location>
        <begin position="22"/>
        <end position="245"/>
    </location>
</feature>
<feature type="region of interest" description="Disordered" evidence="1">
    <location>
        <begin position="115"/>
        <end position="140"/>
    </location>
</feature>
<evidence type="ECO:0000313" key="4">
    <source>
        <dbReference type="Proteomes" id="UP000237662"/>
    </source>
</evidence>
<protein>
    <submittedName>
        <fullName evidence="3">Uncharacterized protein</fullName>
    </submittedName>
</protein>
<reference evidence="3 4" key="1">
    <citation type="submission" date="2018-02" db="EMBL/GenBank/DDBJ databases">
        <title>Genomic Encyclopedia of Archaeal and Bacterial Type Strains, Phase II (KMG-II): from individual species to whole genera.</title>
        <authorList>
            <person name="Goeker M."/>
        </authorList>
    </citation>
    <scope>NUCLEOTIDE SEQUENCE [LARGE SCALE GENOMIC DNA]</scope>
    <source>
        <strain evidence="3 4">DSM 29526</strain>
    </source>
</reference>
<name>A0A2S6I5B8_9BACT</name>
<comment type="caution">
    <text evidence="3">The sequence shown here is derived from an EMBL/GenBank/DDBJ whole genome shotgun (WGS) entry which is preliminary data.</text>
</comment>
<evidence type="ECO:0000313" key="3">
    <source>
        <dbReference type="EMBL" id="PPK86281.1"/>
    </source>
</evidence>
<keyword evidence="4" id="KW-1185">Reference proteome</keyword>
<dbReference type="Proteomes" id="UP000237662">
    <property type="component" value="Unassembled WGS sequence"/>
</dbReference>